<evidence type="ECO:0000313" key="4">
    <source>
        <dbReference type="Proteomes" id="UP000006727"/>
    </source>
</evidence>
<dbReference type="EnsemblPlants" id="Pp3c1_21380V3.1">
    <property type="protein sequence ID" value="Pp3c1_21380V3.1"/>
    <property type="gene ID" value="Pp3c1_21380"/>
</dbReference>
<dbReference type="InParanoid" id="A0A2K1L903"/>
<feature type="compositionally biased region" description="Polar residues" evidence="1">
    <location>
        <begin position="14"/>
        <end position="30"/>
    </location>
</feature>
<proteinExistence type="predicted"/>
<reference evidence="2 4" key="2">
    <citation type="journal article" date="2018" name="Plant J.">
        <title>The Physcomitrella patens chromosome-scale assembly reveals moss genome structure and evolution.</title>
        <authorList>
            <person name="Lang D."/>
            <person name="Ullrich K.K."/>
            <person name="Murat F."/>
            <person name="Fuchs J."/>
            <person name="Jenkins J."/>
            <person name="Haas F.B."/>
            <person name="Piednoel M."/>
            <person name="Gundlach H."/>
            <person name="Van Bel M."/>
            <person name="Meyberg R."/>
            <person name="Vives C."/>
            <person name="Morata J."/>
            <person name="Symeonidi A."/>
            <person name="Hiss M."/>
            <person name="Muchero W."/>
            <person name="Kamisugi Y."/>
            <person name="Saleh O."/>
            <person name="Blanc G."/>
            <person name="Decker E.L."/>
            <person name="van Gessel N."/>
            <person name="Grimwood J."/>
            <person name="Hayes R.D."/>
            <person name="Graham S.W."/>
            <person name="Gunter L.E."/>
            <person name="McDaniel S.F."/>
            <person name="Hoernstein S.N.W."/>
            <person name="Larsson A."/>
            <person name="Li F.W."/>
            <person name="Perroud P.F."/>
            <person name="Phillips J."/>
            <person name="Ranjan P."/>
            <person name="Rokshar D.S."/>
            <person name="Rothfels C.J."/>
            <person name="Schneider L."/>
            <person name="Shu S."/>
            <person name="Stevenson D.W."/>
            <person name="Thummler F."/>
            <person name="Tillich M."/>
            <person name="Villarreal Aguilar J.C."/>
            <person name="Widiez T."/>
            <person name="Wong G.K."/>
            <person name="Wymore A."/>
            <person name="Zhang Y."/>
            <person name="Zimmer A.D."/>
            <person name="Quatrano R.S."/>
            <person name="Mayer K.F.X."/>
            <person name="Goodstein D."/>
            <person name="Casacuberta J.M."/>
            <person name="Vandepoele K."/>
            <person name="Reski R."/>
            <person name="Cuming A.C."/>
            <person name="Tuskan G.A."/>
            <person name="Maumus F."/>
            <person name="Salse J."/>
            <person name="Schmutz J."/>
            <person name="Rensing S.A."/>
        </authorList>
    </citation>
    <scope>NUCLEOTIDE SEQUENCE [LARGE SCALE GENOMIC DNA]</scope>
    <source>
        <strain evidence="3 4">cv. Gransden 2004</strain>
    </source>
</reference>
<sequence>MASSGRSLERPSRWASSSSKLVRTHSSGSEINDDPVKLIRHLTYGRMRRCLRRR</sequence>
<accession>A0A2K1L903</accession>
<organism evidence="2">
    <name type="scientific">Physcomitrium patens</name>
    <name type="common">Spreading-leaved earth moss</name>
    <name type="synonym">Physcomitrella patens</name>
    <dbReference type="NCBI Taxonomy" id="3218"/>
    <lineage>
        <taxon>Eukaryota</taxon>
        <taxon>Viridiplantae</taxon>
        <taxon>Streptophyta</taxon>
        <taxon>Embryophyta</taxon>
        <taxon>Bryophyta</taxon>
        <taxon>Bryophytina</taxon>
        <taxon>Bryopsida</taxon>
        <taxon>Funariidae</taxon>
        <taxon>Funariales</taxon>
        <taxon>Funariaceae</taxon>
        <taxon>Physcomitrium</taxon>
    </lineage>
</organism>
<name>A0A2K1L903_PHYPA</name>
<dbReference type="PaxDb" id="3218-PP1S257_60V6.1"/>
<dbReference type="Gramene" id="Pp3c1_21380V3.1">
    <property type="protein sequence ID" value="Pp3c1_21380V3.1"/>
    <property type="gene ID" value="Pp3c1_21380"/>
</dbReference>
<evidence type="ECO:0000313" key="2">
    <source>
        <dbReference type="EMBL" id="PNR62518.1"/>
    </source>
</evidence>
<dbReference type="EMBL" id="ABEU02000001">
    <property type="protein sequence ID" value="PNR62518.1"/>
    <property type="molecule type" value="Genomic_DNA"/>
</dbReference>
<dbReference type="AlphaFoldDB" id="A0A2K1L903"/>
<protein>
    <submittedName>
        <fullName evidence="2 3">Uncharacterized protein</fullName>
    </submittedName>
</protein>
<gene>
    <name evidence="2" type="ORF">PHYPA_000942</name>
</gene>
<dbReference type="Proteomes" id="UP000006727">
    <property type="component" value="Chromosome 1"/>
</dbReference>
<dbReference type="EnsemblPlants" id="Pp3c1_21380V3.2">
    <property type="protein sequence ID" value="Pp3c1_21380V3.2"/>
    <property type="gene ID" value="Pp3c1_21380"/>
</dbReference>
<reference evidence="3" key="3">
    <citation type="submission" date="2020-12" db="UniProtKB">
        <authorList>
            <consortium name="EnsemblPlants"/>
        </authorList>
    </citation>
    <scope>IDENTIFICATION</scope>
</reference>
<evidence type="ECO:0000313" key="3">
    <source>
        <dbReference type="EnsemblPlants" id="Pp3c1_21380V3.1"/>
    </source>
</evidence>
<feature type="region of interest" description="Disordered" evidence="1">
    <location>
        <begin position="1"/>
        <end position="34"/>
    </location>
</feature>
<dbReference type="Gramene" id="Pp3c1_21380V3.2">
    <property type="protein sequence ID" value="Pp3c1_21380V3.2"/>
    <property type="gene ID" value="Pp3c1_21380"/>
</dbReference>
<evidence type="ECO:0000256" key="1">
    <source>
        <dbReference type="SAM" id="MobiDB-lite"/>
    </source>
</evidence>
<reference evidence="2 4" key="1">
    <citation type="journal article" date="2008" name="Science">
        <title>The Physcomitrella genome reveals evolutionary insights into the conquest of land by plants.</title>
        <authorList>
            <person name="Rensing S."/>
            <person name="Lang D."/>
            <person name="Zimmer A."/>
            <person name="Terry A."/>
            <person name="Salamov A."/>
            <person name="Shapiro H."/>
            <person name="Nishiyama T."/>
            <person name="Perroud P.-F."/>
            <person name="Lindquist E."/>
            <person name="Kamisugi Y."/>
            <person name="Tanahashi T."/>
            <person name="Sakakibara K."/>
            <person name="Fujita T."/>
            <person name="Oishi K."/>
            <person name="Shin-I T."/>
            <person name="Kuroki Y."/>
            <person name="Toyoda A."/>
            <person name="Suzuki Y."/>
            <person name="Hashimoto A."/>
            <person name="Yamaguchi K."/>
            <person name="Sugano A."/>
            <person name="Kohara Y."/>
            <person name="Fujiyama A."/>
            <person name="Anterola A."/>
            <person name="Aoki S."/>
            <person name="Ashton N."/>
            <person name="Barbazuk W.B."/>
            <person name="Barker E."/>
            <person name="Bennetzen J."/>
            <person name="Bezanilla M."/>
            <person name="Blankenship R."/>
            <person name="Cho S.H."/>
            <person name="Dutcher S."/>
            <person name="Estelle M."/>
            <person name="Fawcett J.A."/>
            <person name="Gundlach H."/>
            <person name="Hanada K."/>
            <person name="Heyl A."/>
            <person name="Hicks K.A."/>
            <person name="Hugh J."/>
            <person name="Lohr M."/>
            <person name="Mayer K."/>
            <person name="Melkozernov A."/>
            <person name="Murata T."/>
            <person name="Nelson D."/>
            <person name="Pils B."/>
            <person name="Prigge M."/>
            <person name="Reiss B."/>
            <person name="Renner T."/>
            <person name="Rombauts S."/>
            <person name="Rushton P."/>
            <person name="Sanderfoot A."/>
            <person name="Schween G."/>
            <person name="Shiu S.-H."/>
            <person name="Stueber K."/>
            <person name="Theodoulou F.L."/>
            <person name="Tu H."/>
            <person name="Van de Peer Y."/>
            <person name="Verrier P.J."/>
            <person name="Waters E."/>
            <person name="Wood A."/>
            <person name="Yang L."/>
            <person name="Cove D."/>
            <person name="Cuming A."/>
            <person name="Hasebe M."/>
            <person name="Lucas S."/>
            <person name="Mishler D.B."/>
            <person name="Reski R."/>
            <person name="Grigoriev I."/>
            <person name="Quatrano R.S."/>
            <person name="Boore J.L."/>
        </authorList>
    </citation>
    <scope>NUCLEOTIDE SEQUENCE [LARGE SCALE GENOMIC DNA]</scope>
    <source>
        <strain evidence="3 4">cv. Gransden 2004</strain>
    </source>
</reference>
<keyword evidence="4" id="KW-1185">Reference proteome</keyword>